<gene>
    <name evidence="1" type="ORF">EVA_22106</name>
</gene>
<name>J9F5J2_9ZZZZ</name>
<organism evidence="1">
    <name type="scientific">gut metagenome</name>
    <dbReference type="NCBI Taxonomy" id="749906"/>
    <lineage>
        <taxon>unclassified sequences</taxon>
        <taxon>metagenomes</taxon>
        <taxon>organismal metagenomes</taxon>
    </lineage>
</organism>
<proteinExistence type="predicted"/>
<dbReference type="AlphaFoldDB" id="J9F5J2"/>
<sequence length="42" mass="4872">IINEYDNPEKQASSFHKDAVKGLFLKETVVNEVFSQIDYQVK</sequence>
<feature type="non-terminal residue" evidence="1">
    <location>
        <position position="1"/>
    </location>
</feature>
<evidence type="ECO:0000313" key="1">
    <source>
        <dbReference type="EMBL" id="EJW89783.1"/>
    </source>
</evidence>
<reference evidence="1" key="1">
    <citation type="journal article" date="2012" name="PLoS ONE">
        <title>Gene sets for utilization of primary and secondary nutrition supplies in the distal gut of endangered iberian lynx.</title>
        <authorList>
            <person name="Alcaide M."/>
            <person name="Messina E."/>
            <person name="Richter M."/>
            <person name="Bargiela R."/>
            <person name="Peplies J."/>
            <person name="Huws S.A."/>
            <person name="Newbold C.J."/>
            <person name="Golyshin P.N."/>
            <person name="Simon M.A."/>
            <person name="Lopez G."/>
            <person name="Yakimov M.M."/>
            <person name="Ferrer M."/>
        </authorList>
    </citation>
    <scope>NUCLEOTIDE SEQUENCE</scope>
</reference>
<protein>
    <submittedName>
        <fullName evidence="1">Uncharacterized protein</fullName>
    </submittedName>
</protein>
<accession>J9F5J2</accession>
<comment type="caution">
    <text evidence="1">The sequence shown here is derived from an EMBL/GenBank/DDBJ whole genome shotgun (WGS) entry which is preliminary data.</text>
</comment>
<dbReference type="EMBL" id="AMCI01009256">
    <property type="protein sequence ID" value="EJW89783.1"/>
    <property type="molecule type" value="Genomic_DNA"/>
</dbReference>